<keyword evidence="1" id="KW-1133">Transmembrane helix</keyword>
<keyword evidence="3" id="KW-1185">Reference proteome</keyword>
<reference evidence="3" key="1">
    <citation type="submission" date="2016-10" db="EMBL/GenBank/DDBJ databases">
        <authorList>
            <person name="Varghese N."/>
            <person name="Submissions S."/>
        </authorList>
    </citation>
    <scope>NUCLEOTIDE SEQUENCE [LARGE SCALE GENOMIC DNA]</scope>
    <source>
        <strain evidence="3">DSM 23920</strain>
    </source>
</reference>
<proteinExistence type="predicted"/>
<evidence type="ECO:0000256" key="1">
    <source>
        <dbReference type="SAM" id="Phobius"/>
    </source>
</evidence>
<organism evidence="2 3">
    <name type="scientific">Chitinophaga terrae</name>
    <name type="common">ex Kim and Jung 2007</name>
    <dbReference type="NCBI Taxonomy" id="408074"/>
    <lineage>
        <taxon>Bacteria</taxon>
        <taxon>Pseudomonadati</taxon>
        <taxon>Bacteroidota</taxon>
        <taxon>Chitinophagia</taxon>
        <taxon>Chitinophagales</taxon>
        <taxon>Chitinophagaceae</taxon>
        <taxon>Chitinophaga</taxon>
    </lineage>
</organism>
<dbReference type="Gene3D" id="3.10.450.50">
    <property type="match status" value="1"/>
</dbReference>
<dbReference type="Proteomes" id="UP000199656">
    <property type="component" value="Unassembled WGS sequence"/>
</dbReference>
<gene>
    <name evidence="2" type="ORF">SAMN05660909_05214</name>
</gene>
<dbReference type="InterPro" id="IPR011944">
    <property type="entry name" value="Steroid_delta5-4_isomerase"/>
</dbReference>
<dbReference type="InterPro" id="IPR032710">
    <property type="entry name" value="NTF2-like_dom_sf"/>
</dbReference>
<name>A0A1H4GDE3_9BACT</name>
<feature type="transmembrane region" description="Helical" evidence="1">
    <location>
        <begin position="27"/>
        <end position="48"/>
    </location>
</feature>
<sequence length="193" mass="22321">MRRLPVFAVFPVLNSLPLFTDLFMCLTAIWFGFAYGQLSSPALLLSFTKKKTMTDTQMILQKTDSMKLMFQQPTRELFESIFTNDCDYVTFMGQHLKGIDENLKVHQQLADSWFFRGAELVSEVKQVKFLSPDVAVVIAEGAIKFRWQKTVKKDRLSINTNVFVKTNNEWKLASFQNTRIKGPGLMQKLFMKK</sequence>
<dbReference type="SUPFAM" id="SSF54427">
    <property type="entry name" value="NTF2-like"/>
    <property type="match status" value="1"/>
</dbReference>
<dbReference type="EMBL" id="FNRL01000037">
    <property type="protein sequence ID" value="SEB07626.1"/>
    <property type="molecule type" value="Genomic_DNA"/>
</dbReference>
<keyword evidence="1" id="KW-0812">Transmembrane</keyword>
<keyword evidence="1" id="KW-0472">Membrane</keyword>
<evidence type="ECO:0000313" key="2">
    <source>
        <dbReference type="EMBL" id="SEB07626.1"/>
    </source>
</evidence>
<evidence type="ECO:0000313" key="3">
    <source>
        <dbReference type="Proteomes" id="UP000199656"/>
    </source>
</evidence>
<dbReference type="STRING" id="408074.SAMN05660909_05214"/>
<protein>
    <submittedName>
        <fullName evidence="2">Uncharacterized protein</fullName>
    </submittedName>
</protein>
<accession>A0A1H4GDE3</accession>
<dbReference type="AlphaFoldDB" id="A0A1H4GDE3"/>
<dbReference type="NCBIfam" id="TIGR02246">
    <property type="entry name" value="SgcJ/EcaC family oxidoreductase"/>
    <property type="match status" value="1"/>
</dbReference>
<dbReference type="OrthoDB" id="2887901at2"/>